<organism evidence="2 3">
    <name type="scientific">Flavobacterium arundinis</name>
    <dbReference type="NCBI Taxonomy" id="3139143"/>
    <lineage>
        <taxon>Bacteria</taxon>
        <taxon>Pseudomonadati</taxon>
        <taxon>Bacteroidota</taxon>
        <taxon>Flavobacteriia</taxon>
        <taxon>Flavobacteriales</taxon>
        <taxon>Flavobacteriaceae</taxon>
        <taxon>Flavobacterium</taxon>
    </lineage>
</organism>
<comment type="caution">
    <text evidence="2">The sequence shown here is derived from an EMBL/GenBank/DDBJ whole genome shotgun (WGS) entry which is preliminary data.</text>
</comment>
<reference evidence="2 3" key="1">
    <citation type="submission" date="2024-04" db="EMBL/GenBank/DDBJ databases">
        <title>Flavobacterium sp. DGU11 16S ribosomal RNA gene Genome sequencing and assembly.</title>
        <authorList>
            <person name="Park S."/>
        </authorList>
    </citation>
    <scope>NUCLEOTIDE SEQUENCE [LARGE SCALE GENOMIC DNA]</scope>
    <source>
        <strain evidence="2 3">DGU11</strain>
    </source>
</reference>
<dbReference type="PROSITE" id="PS51257">
    <property type="entry name" value="PROKAR_LIPOPROTEIN"/>
    <property type="match status" value="1"/>
</dbReference>
<evidence type="ECO:0000313" key="2">
    <source>
        <dbReference type="EMBL" id="MEL1243700.1"/>
    </source>
</evidence>
<proteinExistence type="predicted"/>
<name>A0ABU9HUX3_9FLAO</name>
<dbReference type="Proteomes" id="UP001464555">
    <property type="component" value="Unassembled WGS sequence"/>
</dbReference>
<feature type="signal peptide" evidence="1">
    <location>
        <begin position="1"/>
        <end position="21"/>
    </location>
</feature>
<evidence type="ECO:0000313" key="3">
    <source>
        <dbReference type="Proteomes" id="UP001464555"/>
    </source>
</evidence>
<feature type="chain" id="PRO_5047181931" description="Lipoprotein" evidence="1">
    <location>
        <begin position="22"/>
        <end position="162"/>
    </location>
</feature>
<dbReference type="EMBL" id="JBBYHR010000002">
    <property type="protein sequence ID" value="MEL1243700.1"/>
    <property type="molecule type" value="Genomic_DNA"/>
</dbReference>
<sequence>MKCIFAVFLALLVLSCKKETAAAGSGSIYPEEAVGANHNGTYTITDEKALAAAWEANVDGPEKLTAFEIVKGTTEGDVAEDFYMLVARTQDGTAKVASLLQLKGDKFYFGSEDHDGSESYLLVICKGECDGGCLPVARKKDGVKHLICSSCADCEKNEKEAR</sequence>
<keyword evidence="3" id="KW-1185">Reference proteome</keyword>
<evidence type="ECO:0000256" key="1">
    <source>
        <dbReference type="SAM" id="SignalP"/>
    </source>
</evidence>
<protein>
    <recommendedName>
        <fullName evidence="4">Lipoprotein</fullName>
    </recommendedName>
</protein>
<evidence type="ECO:0008006" key="4">
    <source>
        <dbReference type="Google" id="ProtNLM"/>
    </source>
</evidence>
<gene>
    <name evidence="2" type="ORF">AAEO56_05460</name>
</gene>
<keyword evidence="1" id="KW-0732">Signal</keyword>
<accession>A0ABU9HUX3</accession>
<dbReference type="RefSeq" id="WP_341696013.1">
    <property type="nucleotide sequence ID" value="NZ_JBBYHR010000002.1"/>
</dbReference>